<dbReference type="eggNOG" id="COG4330">
    <property type="taxonomic scope" value="Bacteria"/>
</dbReference>
<organism evidence="2 3">
    <name type="scientific">Loigolactobacillus coryniformis subsp. coryniformis KCTC 3167 = DSM 20001</name>
    <dbReference type="NCBI Taxonomy" id="913848"/>
    <lineage>
        <taxon>Bacteria</taxon>
        <taxon>Bacillati</taxon>
        <taxon>Bacillota</taxon>
        <taxon>Bacilli</taxon>
        <taxon>Lactobacillales</taxon>
        <taxon>Lactobacillaceae</taxon>
        <taxon>Loigolactobacillus</taxon>
    </lineage>
</organism>
<feature type="transmembrane region" description="Helical" evidence="1">
    <location>
        <begin position="12"/>
        <end position="37"/>
    </location>
</feature>
<dbReference type="AlphaFoldDB" id="A0A0R1F6Y8"/>
<feature type="transmembrane region" description="Helical" evidence="1">
    <location>
        <begin position="145"/>
        <end position="165"/>
    </location>
</feature>
<dbReference type="RefSeq" id="WP_010009435.1">
    <property type="nucleotide sequence ID" value="NZ_AZCN01000023.1"/>
</dbReference>
<evidence type="ECO:0008006" key="4">
    <source>
        <dbReference type="Google" id="ProtNLM"/>
    </source>
</evidence>
<keyword evidence="1" id="KW-1133">Transmembrane helix</keyword>
<keyword evidence="1" id="KW-0812">Transmembrane</keyword>
<protein>
    <recommendedName>
        <fullName evidence="4">DUF1361 domain-containing protein</fullName>
    </recommendedName>
</protein>
<keyword evidence="1" id="KW-0472">Membrane</keyword>
<dbReference type="EMBL" id="AZCN01000023">
    <property type="protein sequence ID" value="KRK17520.1"/>
    <property type="molecule type" value="Genomic_DNA"/>
</dbReference>
<reference evidence="2 3" key="1">
    <citation type="journal article" date="2015" name="Genome Announc.">
        <title>Expanding the biotechnology potential of lactobacilli through comparative genomics of 213 strains and associated genera.</title>
        <authorList>
            <person name="Sun Z."/>
            <person name="Harris H.M."/>
            <person name="McCann A."/>
            <person name="Guo C."/>
            <person name="Argimon S."/>
            <person name="Zhang W."/>
            <person name="Yang X."/>
            <person name="Jeffery I.B."/>
            <person name="Cooney J.C."/>
            <person name="Kagawa T.F."/>
            <person name="Liu W."/>
            <person name="Song Y."/>
            <person name="Salvetti E."/>
            <person name="Wrobel A."/>
            <person name="Rasinkangas P."/>
            <person name="Parkhill J."/>
            <person name="Rea M.C."/>
            <person name="O'Sullivan O."/>
            <person name="Ritari J."/>
            <person name="Douillard F.P."/>
            <person name="Paul Ross R."/>
            <person name="Yang R."/>
            <person name="Briner A.E."/>
            <person name="Felis G.E."/>
            <person name="de Vos W.M."/>
            <person name="Barrangou R."/>
            <person name="Klaenhammer T.R."/>
            <person name="Caufield P.W."/>
            <person name="Cui Y."/>
            <person name="Zhang H."/>
            <person name="O'Toole P.W."/>
        </authorList>
    </citation>
    <scope>NUCLEOTIDE SEQUENCE [LARGE SCALE GENOMIC DNA]</scope>
    <source>
        <strain evidence="2 3">DSM 20001</strain>
    </source>
</reference>
<evidence type="ECO:0000313" key="3">
    <source>
        <dbReference type="Proteomes" id="UP000051181"/>
    </source>
</evidence>
<dbReference type="Proteomes" id="UP000051181">
    <property type="component" value="Unassembled WGS sequence"/>
</dbReference>
<dbReference type="GeneID" id="65916630"/>
<sequence>MAQRYQWFVRASFLLFFIYLYFFAVAPFRFILLNVFLGYIPIELAFHFDQLKPQSAILFWLLVVLWLLFYPNAPYMLTDLFHLSMLRPYDPATGLIRFSLRMWLAYANLIVAALSCTLLGFWSMAHTIQAVVSRLQLPDTTLVKTSLTIGVTLLTSIGIFIGRFLRMHSIYLILEPTKFIKPLLDMWQPRMLVFVFLMTLIQLIIYVCLQLFKLSTPNMLEPAKKQTTKD</sequence>
<name>A0A0R1F6Y8_9LACO</name>
<evidence type="ECO:0000256" key="1">
    <source>
        <dbReference type="SAM" id="Phobius"/>
    </source>
</evidence>
<dbReference type="PATRIC" id="fig|913848.6.peg.968"/>
<comment type="caution">
    <text evidence="2">The sequence shown here is derived from an EMBL/GenBank/DDBJ whole genome shotgun (WGS) entry which is preliminary data.</text>
</comment>
<gene>
    <name evidence="2" type="ORF">FD22_GL000937</name>
</gene>
<feature type="transmembrane region" description="Helical" evidence="1">
    <location>
        <begin position="103"/>
        <end position="125"/>
    </location>
</feature>
<evidence type="ECO:0000313" key="2">
    <source>
        <dbReference type="EMBL" id="KRK17520.1"/>
    </source>
</evidence>
<dbReference type="Pfam" id="PF07099">
    <property type="entry name" value="DUF1361"/>
    <property type="match status" value="1"/>
</dbReference>
<feature type="transmembrane region" description="Helical" evidence="1">
    <location>
        <begin position="191"/>
        <end position="212"/>
    </location>
</feature>
<feature type="transmembrane region" description="Helical" evidence="1">
    <location>
        <begin position="57"/>
        <end position="77"/>
    </location>
</feature>
<accession>A0A0R1F6Y8</accession>
<proteinExistence type="predicted"/>
<dbReference type="InterPro" id="IPR009793">
    <property type="entry name" value="DUF1361"/>
</dbReference>